<dbReference type="Pfam" id="PF02771">
    <property type="entry name" value="Acyl-CoA_dh_N"/>
    <property type="match status" value="1"/>
</dbReference>
<dbReference type="Proteomes" id="UP000184010">
    <property type="component" value="Unassembled WGS sequence"/>
</dbReference>
<dbReference type="InterPro" id="IPR046373">
    <property type="entry name" value="Acyl-CoA_Oxase/DH_mid-dom_sf"/>
</dbReference>
<dbReference type="Gene3D" id="1.10.540.10">
    <property type="entry name" value="Acyl-CoA dehydrogenase/oxidase, N-terminal domain"/>
    <property type="match status" value="1"/>
</dbReference>
<dbReference type="GO" id="GO:0003995">
    <property type="term" value="F:acyl-CoA dehydrogenase activity"/>
    <property type="evidence" value="ECO:0007669"/>
    <property type="project" value="InterPro"/>
</dbReference>
<comment type="cofactor">
    <cofactor evidence="1 7">
        <name>FAD</name>
        <dbReference type="ChEBI" id="CHEBI:57692"/>
    </cofactor>
</comment>
<dbReference type="STRING" id="1121395.SAMN02745215_02160"/>
<reference evidence="14" key="1">
    <citation type="submission" date="2016-12" db="EMBL/GenBank/DDBJ databases">
        <authorList>
            <person name="Varghese N."/>
            <person name="Submissions S."/>
        </authorList>
    </citation>
    <scope>NUCLEOTIDE SEQUENCE [LARGE SCALE GENOMIC DNA]</scope>
    <source>
        <strain evidence="14">DSM 11544</strain>
    </source>
</reference>
<gene>
    <name evidence="13" type="ORF">SAMN02745215_02160</name>
</gene>
<dbReference type="InterPro" id="IPR006089">
    <property type="entry name" value="Acyl-CoA_DH_CS"/>
</dbReference>
<dbReference type="InterPro" id="IPR013786">
    <property type="entry name" value="AcylCoA_DH/ox_N"/>
</dbReference>
<feature type="coiled-coil region" evidence="8">
    <location>
        <begin position="45"/>
        <end position="72"/>
    </location>
</feature>
<evidence type="ECO:0000259" key="11">
    <source>
        <dbReference type="Pfam" id="PF02771"/>
    </source>
</evidence>
<evidence type="ECO:0000256" key="8">
    <source>
        <dbReference type="SAM" id="Coils"/>
    </source>
</evidence>
<accession>A0A1M7TLP3</accession>
<dbReference type="SUPFAM" id="SSF56645">
    <property type="entry name" value="Acyl-CoA dehydrogenase NM domain-like"/>
    <property type="match status" value="1"/>
</dbReference>
<protein>
    <submittedName>
        <fullName evidence="13">Acyl-CoA dehydrogenase</fullName>
    </submittedName>
</protein>
<dbReference type="InterPro" id="IPR009100">
    <property type="entry name" value="AcylCoA_DH/oxidase_NM_dom_sf"/>
</dbReference>
<keyword evidence="8" id="KW-0175">Coiled coil</keyword>
<dbReference type="InterPro" id="IPR037069">
    <property type="entry name" value="AcylCoA_DH/ox_N_sf"/>
</dbReference>
<evidence type="ECO:0000256" key="2">
    <source>
        <dbReference type="ARBA" id="ARBA00009347"/>
    </source>
</evidence>
<keyword evidence="4 7" id="KW-0274">FAD</keyword>
<keyword evidence="5 7" id="KW-0560">Oxidoreductase</keyword>
<dbReference type="Pfam" id="PF21263">
    <property type="entry name" value="Acyl-CoA-dh_C"/>
    <property type="match status" value="1"/>
</dbReference>
<dbReference type="PROSITE" id="PS00072">
    <property type="entry name" value="ACYL_COA_DH_1"/>
    <property type="match status" value="1"/>
</dbReference>
<feature type="domain" description="Acyl-CoA oxidase/dehydrogenase middle" evidence="10">
    <location>
        <begin position="146"/>
        <end position="239"/>
    </location>
</feature>
<dbReference type="PROSITE" id="PS00073">
    <property type="entry name" value="ACYL_COA_DH_2"/>
    <property type="match status" value="1"/>
</dbReference>
<evidence type="ECO:0000256" key="5">
    <source>
        <dbReference type="ARBA" id="ARBA00023002"/>
    </source>
</evidence>
<comment type="catalytic activity">
    <reaction evidence="6">
        <text>a 2,3-saturated acyl-CoA + A = a 2,3-dehydroacyl-CoA + AH2</text>
        <dbReference type="Rhea" id="RHEA:48608"/>
        <dbReference type="ChEBI" id="CHEBI:13193"/>
        <dbReference type="ChEBI" id="CHEBI:17499"/>
        <dbReference type="ChEBI" id="CHEBI:60015"/>
        <dbReference type="ChEBI" id="CHEBI:65111"/>
    </reaction>
</comment>
<dbReference type="InterPro" id="IPR049426">
    <property type="entry name" value="Acyl-CoA-dh-like_C"/>
</dbReference>
<dbReference type="PANTHER" id="PTHR43884:SF12">
    <property type="entry name" value="ISOVALERYL-COA DEHYDROGENASE, MITOCHONDRIAL-RELATED"/>
    <property type="match status" value="1"/>
</dbReference>
<dbReference type="PANTHER" id="PTHR43884">
    <property type="entry name" value="ACYL-COA DEHYDROGENASE"/>
    <property type="match status" value="1"/>
</dbReference>
<dbReference type="Gene3D" id="2.40.110.10">
    <property type="entry name" value="Butyryl-CoA Dehydrogenase, subunit A, domain 2"/>
    <property type="match status" value="1"/>
</dbReference>
<evidence type="ECO:0000259" key="12">
    <source>
        <dbReference type="Pfam" id="PF21263"/>
    </source>
</evidence>
<evidence type="ECO:0000313" key="13">
    <source>
        <dbReference type="EMBL" id="SHN71606.1"/>
    </source>
</evidence>
<evidence type="ECO:0000256" key="4">
    <source>
        <dbReference type="ARBA" id="ARBA00022827"/>
    </source>
</evidence>
<evidence type="ECO:0000313" key="14">
    <source>
        <dbReference type="Proteomes" id="UP000184010"/>
    </source>
</evidence>
<feature type="domain" description="Acyl-CoA dehydrogenase-like C-terminal" evidence="12">
    <location>
        <begin position="457"/>
        <end position="557"/>
    </location>
</feature>
<proteinExistence type="inferred from homology"/>
<feature type="domain" description="Acyl-CoA dehydrogenase/oxidase N-terminal" evidence="11">
    <location>
        <begin position="32"/>
        <end position="142"/>
    </location>
</feature>
<dbReference type="EMBL" id="FRDN01000007">
    <property type="protein sequence ID" value="SHN71606.1"/>
    <property type="molecule type" value="Genomic_DNA"/>
</dbReference>
<sequence length="587" mass="63895">MNRMSDLPKGGSFLFGETRFQDVFTPEDFTLEHKMLYRTAMGFVTDRVLAVMEELEEKRDGLNKQLIQEAGELGLNGLDIPEEYDGLDLDKISTTIVAECIGKGGSFAMTQGGHTGIGSMPIVMFGTHEQKKKYLPGIVSGEKAGAYALTEPGAGSDAMSAKTRADLSPDGKYYLLNGTKQFITNSAFADLFIVYAKIAGDKYTAFIVDADSEGLSLGPEEKKMGIKGSSTRQVILDNVKVPVENVLFEIGRGHIVAFNILNLGRYKLAANALGASKHALELAAAYANERKQFGTPIANFGLIKEKLAKMAIKTYVMESMLYRTGGLLDGILHGLDTSGENGGQIAAKGIEEYALECSMNKIFATEAQGYVVDEGVQIHGGYGYCSEYSIERLYRDARIYRIFEGTNEINRTIIPITLLRRADKGDLPLQEAVQKLKEYIAAGGAAREDEAGLIQAAKDMFLLTMAAGLQKYGKNLQKEQEIVGKLADLAIQAFAMESAWLRTQKAVAKEGETKAKLKGWMTSAFIYGNMGYLESIAKEILSALAEGQELESLLKDLQAVTQCTLRNTIALHRDIAAAVSEAGKYAV</sequence>
<organism evidence="13 14">
    <name type="scientific">Desulfitobacterium chlororespirans DSM 11544</name>
    <dbReference type="NCBI Taxonomy" id="1121395"/>
    <lineage>
        <taxon>Bacteria</taxon>
        <taxon>Bacillati</taxon>
        <taxon>Bacillota</taxon>
        <taxon>Clostridia</taxon>
        <taxon>Eubacteriales</taxon>
        <taxon>Desulfitobacteriaceae</taxon>
        <taxon>Desulfitobacterium</taxon>
    </lineage>
</organism>
<comment type="similarity">
    <text evidence="2 7">Belongs to the acyl-CoA dehydrogenase family.</text>
</comment>
<dbReference type="AlphaFoldDB" id="A0A1M7TLP3"/>
<keyword evidence="14" id="KW-1185">Reference proteome</keyword>
<dbReference type="SUPFAM" id="SSF47203">
    <property type="entry name" value="Acyl-CoA dehydrogenase C-terminal domain-like"/>
    <property type="match status" value="1"/>
</dbReference>
<evidence type="ECO:0000259" key="9">
    <source>
        <dbReference type="Pfam" id="PF00441"/>
    </source>
</evidence>
<dbReference type="FunFam" id="1.20.140.10:FF:000019">
    <property type="entry name" value="Acyl-CoA dehydrogenase"/>
    <property type="match status" value="1"/>
</dbReference>
<evidence type="ECO:0000259" key="10">
    <source>
        <dbReference type="Pfam" id="PF02770"/>
    </source>
</evidence>
<dbReference type="Pfam" id="PF02770">
    <property type="entry name" value="Acyl-CoA_dh_M"/>
    <property type="match status" value="1"/>
</dbReference>
<dbReference type="InterPro" id="IPR036250">
    <property type="entry name" value="AcylCo_DH-like_C"/>
</dbReference>
<name>A0A1M7TLP3_9FIRM</name>
<dbReference type="FunFam" id="2.40.110.10:FF:000006">
    <property type="entry name" value="very long-chain specific acyl-CoA dehydrogenase, mitochondrial"/>
    <property type="match status" value="1"/>
</dbReference>
<evidence type="ECO:0000256" key="7">
    <source>
        <dbReference type="RuleBase" id="RU362125"/>
    </source>
</evidence>
<evidence type="ECO:0000256" key="6">
    <source>
        <dbReference type="ARBA" id="ARBA00052546"/>
    </source>
</evidence>
<evidence type="ECO:0000256" key="1">
    <source>
        <dbReference type="ARBA" id="ARBA00001974"/>
    </source>
</evidence>
<dbReference type="InterPro" id="IPR006091">
    <property type="entry name" value="Acyl-CoA_Oxase/DH_mid-dom"/>
</dbReference>
<feature type="domain" description="Acyl-CoA dehydrogenase/oxidase C-terminal" evidence="9">
    <location>
        <begin position="251"/>
        <end position="414"/>
    </location>
</feature>
<dbReference type="Pfam" id="PF00441">
    <property type="entry name" value="Acyl-CoA_dh_1"/>
    <property type="match status" value="1"/>
</dbReference>
<evidence type="ECO:0000256" key="3">
    <source>
        <dbReference type="ARBA" id="ARBA00022630"/>
    </source>
</evidence>
<keyword evidence="3 7" id="KW-0285">Flavoprotein</keyword>
<dbReference type="Gene3D" id="1.20.140.10">
    <property type="entry name" value="Butyryl-CoA Dehydrogenase, subunit A, domain 3"/>
    <property type="match status" value="2"/>
</dbReference>
<dbReference type="GO" id="GO:0050660">
    <property type="term" value="F:flavin adenine dinucleotide binding"/>
    <property type="evidence" value="ECO:0007669"/>
    <property type="project" value="InterPro"/>
</dbReference>
<dbReference type="FunFam" id="1.10.540.10:FF:000001">
    <property type="entry name" value="Very long-chain-specific acyl-CoA dehydrogenase, mitochondrial"/>
    <property type="match status" value="1"/>
</dbReference>
<dbReference type="InterPro" id="IPR009075">
    <property type="entry name" value="AcylCo_DH/oxidase_C"/>
</dbReference>